<dbReference type="EMBL" id="JAAFAN010000106">
    <property type="protein sequence ID" value="NDO91408.1"/>
    <property type="molecule type" value="Genomic_DNA"/>
</dbReference>
<evidence type="ECO:0000313" key="2">
    <source>
        <dbReference type="EMBL" id="NDO91408.1"/>
    </source>
</evidence>
<evidence type="ECO:0000313" key="3">
    <source>
        <dbReference type="Proteomes" id="UP000471672"/>
    </source>
</evidence>
<keyword evidence="3" id="KW-1185">Reference proteome</keyword>
<reference evidence="2 3" key="2">
    <citation type="journal article" date="2021" name="Arch. Microbiol.">
        <title>Cellulosimicrobium fucosivorans sp. nov., isolated from San Elijo Lagoon, contains a fucose metabolic pathway linked to carotenoid production.</title>
        <authorList>
            <person name="Aviles F.A."/>
            <person name="Kyndt J.A."/>
        </authorList>
    </citation>
    <scope>NUCLEOTIDE SEQUENCE [LARGE SCALE GENOMIC DNA]</scope>
    <source>
        <strain evidence="2 3">SE3</strain>
    </source>
</reference>
<dbReference type="Gene3D" id="3.40.50.1360">
    <property type="match status" value="1"/>
</dbReference>
<organism evidence="2 3">
    <name type="scientific">Cellulosimicrobium composti</name>
    <dbReference type="NCBI Taxonomy" id="2672572"/>
    <lineage>
        <taxon>Bacteria</taxon>
        <taxon>Bacillati</taxon>
        <taxon>Actinomycetota</taxon>
        <taxon>Actinomycetes</taxon>
        <taxon>Micrococcales</taxon>
        <taxon>Promicromonosporaceae</taxon>
        <taxon>Cellulosimicrobium</taxon>
    </lineage>
</organism>
<name>A0ABX0BI12_9MICO</name>
<dbReference type="InterPro" id="IPR037171">
    <property type="entry name" value="NagB/RpiA_transferase-like"/>
</dbReference>
<sequence>SALWPATIMQMHPHATVLVDDAAASRLQLADYYRQTYASKPDWQGL</sequence>
<dbReference type="Proteomes" id="UP000471672">
    <property type="component" value="Unassembled WGS sequence"/>
</dbReference>
<accession>A0ABX0BI12</accession>
<evidence type="ECO:0000313" key="1">
    <source>
        <dbReference type="EMBL" id="NDO90199.1"/>
    </source>
</evidence>
<protein>
    <submittedName>
        <fullName evidence="2">Glucosamine-6-phosphate deaminase</fullName>
    </submittedName>
</protein>
<proteinExistence type="predicted"/>
<comment type="caution">
    <text evidence="2">The sequence shown here is derived from an EMBL/GenBank/DDBJ whole genome shotgun (WGS) entry which is preliminary data.</text>
</comment>
<reference evidence="2" key="1">
    <citation type="submission" date="2020-01" db="EMBL/GenBank/DDBJ databases">
        <authorList>
            <person name="Aviles F."/>
            <person name="Meyer T.E."/>
            <person name="Kyndt J.A."/>
        </authorList>
    </citation>
    <scope>NUCLEOTIDE SEQUENCE</scope>
    <source>
        <strain evidence="2">SE3</strain>
    </source>
</reference>
<gene>
    <name evidence="1" type="ORF">GYH36_12130</name>
    <name evidence="2" type="ORF">GYH36_18450</name>
</gene>
<dbReference type="SUPFAM" id="SSF100950">
    <property type="entry name" value="NagB/RpiA/CoA transferase-like"/>
    <property type="match status" value="1"/>
</dbReference>
<feature type="non-terminal residue" evidence="2">
    <location>
        <position position="1"/>
    </location>
</feature>
<dbReference type="EMBL" id="JAAFAN010000038">
    <property type="protein sequence ID" value="NDO90199.1"/>
    <property type="molecule type" value="Genomic_DNA"/>
</dbReference>